<keyword evidence="2" id="KW-1185">Reference proteome</keyword>
<sequence length="90" mass="9816">MKRASPSELVSDWPDGQSDDPIARVAQQFVLNLVDAIGEQSVRAVSREAGIDHATLLAVLAGRSWPDMATIGKLERALSRNLWPTGVSYR</sequence>
<dbReference type="EMBL" id="CP028913">
    <property type="protein sequence ID" value="AWB94465.1"/>
    <property type="molecule type" value="Genomic_DNA"/>
</dbReference>
<proteinExistence type="predicted"/>
<protein>
    <recommendedName>
        <fullName evidence="3">XRE family transcriptional regulator</fullName>
    </recommendedName>
</protein>
<dbReference type="KEGG" id="agm:DCE93_01255"/>
<evidence type="ECO:0000313" key="2">
    <source>
        <dbReference type="Proteomes" id="UP000244729"/>
    </source>
</evidence>
<organism evidence="1 2">
    <name type="scientific">Agromyces badenianii</name>
    <dbReference type="NCBI Taxonomy" id="2080742"/>
    <lineage>
        <taxon>Bacteria</taxon>
        <taxon>Bacillati</taxon>
        <taxon>Actinomycetota</taxon>
        <taxon>Actinomycetes</taxon>
        <taxon>Micrococcales</taxon>
        <taxon>Microbacteriaceae</taxon>
        <taxon>Agromyces</taxon>
    </lineage>
</organism>
<gene>
    <name evidence="1" type="ORF">DCE93_01255</name>
</gene>
<evidence type="ECO:0008006" key="3">
    <source>
        <dbReference type="Google" id="ProtNLM"/>
    </source>
</evidence>
<name>A0A2S0WSZ6_9MICO</name>
<dbReference type="Proteomes" id="UP000244729">
    <property type="component" value="Chromosome"/>
</dbReference>
<accession>A0A2S0WSZ6</accession>
<reference evidence="1 2" key="1">
    <citation type="submission" date="2018-04" db="EMBL/GenBank/DDBJ databases">
        <authorList>
            <person name="Li J."/>
        </authorList>
    </citation>
    <scope>NUCLEOTIDE SEQUENCE [LARGE SCALE GENOMIC DNA]</scope>
    <source>
        <strain evidence="2">30A</strain>
    </source>
</reference>
<dbReference type="AlphaFoldDB" id="A0A2S0WSZ6"/>
<evidence type="ECO:0000313" key="1">
    <source>
        <dbReference type="EMBL" id="AWB94465.1"/>
    </source>
</evidence>